<dbReference type="AlphaFoldDB" id="A0A4R1FPA4"/>
<evidence type="ECO:0000256" key="5">
    <source>
        <dbReference type="ARBA" id="ARBA00023163"/>
    </source>
</evidence>
<accession>A0A4R1FPA4</accession>
<dbReference type="EMBL" id="SMFR01000002">
    <property type="protein sequence ID" value="TCJ96403.1"/>
    <property type="molecule type" value="Genomic_DNA"/>
</dbReference>
<keyword evidence="3 8" id="KW-0238">DNA-binding</keyword>
<keyword evidence="5" id="KW-0804">Transcription</keyword>
<dbReference type="FunFam" id="1.10.10.10:FF:000001">
    <property type="entry name" value="LysR family transcriptional regulator"/>
    <property type="match status" value="1"/>
</dbReference>
<dbReference type="Pfam" id="PF00126">
    <property type="entry name" value="HTH_1"/>
    <property type="match status" value="1"/>
</dbReference>
<dbReference type="PANTHER" id="PTHR30346">
    <property type="entry name" value="TRANSCRIPTIONAL DUAL REGULATOR HCAR-RELATED"/>
    <property type="match status" value="1"/>
</dbReference>
<evidence type="ECO:0000256" key="2">
    <source>
        <dbReference type="ARBA" id="ARBA00023015"/>
    </source>
</evidence>
<name>A0A4R1FPA4_9NOCA</name>
<dbReference type="InterPro" id="IPR000847">
    <property type="entry name" value="LysR_HTH_N"/>
</dbReference>
<dbReference type="Proteomes" id="UP000294856">
    <property type="component" value="Unassembled WGS sequence"/>
</dbReference>
<organism evidence="8 9">
    <name type="scientific">Nocardia alba</name>
    <dbReference type="NCBI Taxonomy" id="225051"/>
    <lineage>
        <taxon>Bacteria</taxon>
        <taxon>Bacillati</taxon>
        <taxon>Actinomycetota</taxon>
        <taxon>Actinomycetes</taxon>
        <taxon>Mycobacteriales</taxon>
        <taxon>Nocardiaceae</taxon>
        <taxon>Nocardia</taxon>
    </lineage>
</organism>
<evidence type="ECO:0000259" key="7">
    <source>
        <dbReference type="PROSITE" id="PS50931"/>
    </source>
</evidence>
<feature type="region of interest" description="Disordered" evidence="6">
    <location>
        <begin position="306"/>
        <end position="342"/>
    </location>
</feature>
<dbReference type="PRINTS" id="PR00039">
    <property type="entry name" value="HTHLYSR"/>
</dbReference>
<evidence type="ECO:0000256" key="6">
    <source>
        <dbReference type="SAM" id="MobiDB-lite"/>
    </source>
</evidence>
<feature type="domain" description="HTH lysR-type" evidence="7">
    <location>
        <begin position="14"/>
        <end position="71"/>
    </location>
</feature>
<dbReference type="SUPFAM" id="SSF46785">
    <property type="entry name" value="Winged helix' DNA-binding domain"/>
    <property type="match status" value="1"/>
</dbReference>
<dbReference type="Gene3D" id="3.40.190.10">
    <property type="entry name" value="Periplasmic binding protein-like II"/>
    <property type="match status" value="2"/>
</dbReference>
<dbReference type="GO" id="GO:0003700">
    <property type="term" value="F:DNA-binding transcription factor activity"/>
    <property type="evidence" value="ECO:0007669"/>
    <property type="project" value="InterPro"/>
</dbReference>
<keyword evidence="4" id="KW-0010">Activator</keyword>
<dbReference type="STRING" id="1210063.GCA_001612665_00094"/>
<comment type="caution">
    <text evidence="8">The sequence shown here is derived from an EMBL/GenBank/DDBJ whole genome shotgun (WGS) entry which is preliminary data.</text>
</comment>
<reference evidence="8 9" key="1">
    <citation type="submission" date="2019-03" db="EMBL/GenBank/DDBJ databases">
        <title>Genomic Encyclopedia of Type Strains, Phase IV (KMG-IV): sequencing the most valuable type-strain genomes for metagenomic binning, comparative biology and taxonomic classification.</title>
        <authorList>
            <person name="Goeker M."/>
        </authorList>
    </citation>
    <scope>NUCLEOTIDE SEQUENCE [LARGE SCALE GENOMIC DNA]</scope>
    <source>
        <strain evidence="8 9">DSM 44684</strain>
    </source>
</reference>
<dbReference type="SUPFAM" id="SSF53850">
    <property type="entry name" value="Periplasmic binding protein-like II"/>
    <property type="match status" value="1"/>
</dbReference>
<dbReference type="PROSITE" id="PS50931">
    <property type="entry name" value="HTH_LYSR"/>
    <property type="match status" value="1"/>
</dbReference>
<keyword evidence="9" id="KW-1185">Reference proteome</keyword>
<evidence type="ECO:0000313" key="9">
    <source>
        <dbReference type="Proteomes" id="UP000294856"/>
    </source>
</evidence>
<protein>
    <submittedName>
        <fullName evidence="8">DNA-binding transcriptional LysR family regulator</fullName>
    </submittedName>
</protein>
<dbReference type="InterPro" id="IPR036390">
    <property type="entry name" value="WH_DNA-bd_sf"/>
</dbReference>
<dbReference type="GO" id="GO:0003677">
    <property type="term" value="F:DNA binding"/>
    <property type="evidence" value="ECO:0007669"/>
    <property type="project" value="UniProtKB-KW"/>
</dbReference>
<dbReference type="InterPro" id="IPR036388">
    <property type="entry name" value="WH-like_DNA-bd_sf"/>
</dbReference>
<evidence type="ECO:0000256" key="1">
    <source>
        <dbReference type="ARBA" id="ARBA00009437"/>
    </source>
</evidence>
<evidence type="ECO:0000256" key="4">
    <source>
        <dbReference type="ARBA" id="ARBA00023159"/>
    </source>
</evidence>
<dbReference type="Gene3D" id="1.10.10.10">
    <property type="entry name" value="Winged helix-like DNA-binding domain superfamily/Winged helix DNA-binding domain"/>
    <property type="match status" value="1"/>
</dbReference>
<dbReference type="PANTHER" id="PTHR30346:SF28">
    <property type="entry name" value="HTH-TYPE TRANSCRIPTIONAL REGULATOR CYNR"/>
    <property type="match status" value="1"/>
</dbReference>
<dbReference type="RefSeq" id="WP_279388128.1">
    <property type="nucleotide sequence ID" value="NZ_SMFR01000002.1"/>
</dbReference>
<proteinExistence type="inferred from homology"/>
<gene>
    <name evidence="8" type="ORF">DFR71_2433</name>
</gene>
<comment type="similarity">
    <text evidence="1">Belongs to the LysR transcriptional regulatory family.</text>
</comment>
<keyword evidence="2" id="KW-0805">Transcription regulation</keyword>
<sequence length="342" mass="38907">MVRWRQRARAELDLDLRLLRYFVTVAEELHFGRAAARLYISQPALSQQIRKLEEQLGGRLLERNSRHVTVTPRGHRVLSDAREMIALATRIGERPDDSGVVRIAHIFELPTTRIVADAFAASCPDIRLAEYSMDSFRQLDALLGRRLDIAILRVTSAMVARYPTGWRFHRLRLEPMLLVGRPNDLPATTASLFERPVGVFADTPESGLYNAHGDYLSAFEHHTAMSLRWLGNPGTFGHCLAVVRRTPEVGYVLEFESYAERYSELGIPIYRPAEVQPYYPWCIAWRDEPHSEAVASFLRIAEDTARERNWHTPPQQTGLPWAPAGDPTDSFQAAAAEPWPQR</sequence>
<evidence type="ECO:0000313" key="8">
    <source>
        <dbReference type="EMBL" id="TCJ96403.1"/>
    </source>
</evidence>
<evidence type="ECO:0000256" key="3">
    <source>
        <dbReference type="ARBA" id="ARBA00023125"/>
    </source>
</evidence>
<dbReference type="GO" id="GO:0032993">
    <property type="term" value="C:protein-DNA complex"/>
    <property type="evidence" value="ECO:0007669"/>
    <property type="project" value="TreeGrafter"/>
</dbReference>